<name>A0ABX4WWK2_VIBVL</name>
<protein>
    <recommendedName>
        <fullName evidence="3">DUF3265 domain-containing protein</fullName>
    </recommendedName>
</protein>
<sequence>MVFLCSLGRLVSSLSASWLYWALFSGHLFFGAGNSENCLSQFSGKREVRAVGSISNLILGF</sequence>
<accession>A0ABX4WWK2</accession>
<keyword evidence="2" id="KW-1185">Reference proteome</keyword>
<evidence type="ECO:0008006" key="3">
    <source>
        <dbReference type="Google" id="ProtNLM"/>
    </source>
</evidence>
<gene>
    <name evidence="1" type="ORF">AL548_016755</name>
</gene>
<proteinExistence type="predicted"/>
<evidence type="ECO:0000313" key="1">
    <source>
        <dbReference type="EMBL" id="PNM67757.1"/>
    </source>
</evidence>
<dbReference type="EMBL" id="LOSH02000004">
    <property type="protein sequence ID" value="PNM67757.1"/>
    <property type="molecule type" value="Genomic_DNA"/>
</dbReference>
<reference evidence="1" key="1">
    <citation type="submission" date="2017-12" db="EMBL/GenBank/DDBJ databases">
        <title>FDA dAtabase for Regulatory Grade micrObial Sequences (FDA-ARGOS): Supporting development and validation of Infectious Disease Dx tests.</title>
        <authorList>
            <person name="Hoffmann M."/>
            <person name="Allard M."/>
            <person name="Evans P."/>
            <person name="Brown E."/>
            <person name="Tallon L.J."/>
            <person name="Sadzewicz L."/>
            <person name="Sengamalay N."/>
            <person name="Ott S."/>
            <person name="Godinez A."/>
            <person name="Nagaraj S."/>
            <person name="Vavikolanu K."/>
            <person name="Aluvathingal J."/>
            <person name="Nadendla S."/>
            <person name="Hobson J."/>
            <person name="Sichtig H."/>
        </authorList>
    </citation>
    <scope>NUCLEOTIDE SEQUENCE [LARGE SCALE GENOMIC DNA]</scope>
    <source>
        <strain evidence="1">FDAARGOS_118</strain>
    </source>
</reference>
<organism evidence="1 2">
    <name type="scientific">Vibrio vulnificus</name>
    <dbReference type="NCBI Taxonomy" id="672"/>
    <lineage>
        <taxon>Bacteria</taxon>
        <taxon>Pseudomonadati</taxon>
        <taxon>Pseudomonadota</taxon>
        <taxon>Gammaproteobacteria</taxon>
        <taxon>Vibrionales</taxon>
        <taxon>Vibrionaceae</taxon>
        <taxon>Vibrio</taxon>
    </lineage>
</organism>
<comment type="caution">
    <text evidence="1">The sequence shown here is derived from an EMBL/GenBank/DDBJ whole genome shotgun (WGS) entry which is preliminary data.</text>
</comment>
<evidence type="ECO:0000313" key="2">
    <source>
        <dbReference type="Proteomes" id="UP000054370"/>
    </source>
</evidence>
<dbReference type="Proteomes" id="UP000054370">
    <property type="component" value="Unassembled WGS sequence"/>
</dbReference>